<sequence length="356" mass="40302">MTITIQIEDVFNEYVQNENFSGVGFVKVGNSIIFQKAFGYAHRGWNVLNQIDTKFDTASITKVFTSVAILKLVEQQLLSLDDKILEILDLGDSTIHKDVTIYHLLTHTSGIGDDADEEAGESYEELWKDKPNYSVKETVDYLPQFIYKEPNFNPGEGCRYNNCAYILLGLIIEKRSGLSYRDFVKQAIFDEVGMKQTDFYAMDHVVEHAAEHYGSILDENEKIIGYRKNIYSYPAIGSADAGALTTVQDLDLFIRSLKAGKLLSEKWTNEILTPKENYRKHATVTQLMGYGFQFLAESESNELIYIQKDGINAGVSCVMNYYPKTDMSIIIMANQDTNVWGLAQDVMELINGNEKS</sequence>
<dbReference type="PANTHER" id="PTHR46825:SF11">
    <property type="entry name" value="PENICILLIN-BINDING PROTEIN 4"/>
    <property type="match status" value="1"/>
</dbReference>
<dbReference type="InterPro" id="IPR001466">
    <property type="entry name" value="Beta-lactam-related"/>
</dbReference>
<evidence type="ECO:0000259" key="3">
    <source>
        <dbReference type="Pfam" id="PF00144"/>
    </source>
</evidence>
<reference evidence="5 7" key="2">
    <citation type="submission" date="2014-01" db="EMBL/GenBank/DDBJ databases">
        <title>Draft genome sequencing of Bacillus alcalophilus CGMCC 1.3604.</title>
        <authorList>
            <person name="Yang J."/>
            <person name="Diao L."/>
            <person name="Yang S."/>
        </authorList>
    </citation>
    <scope>NUCLEOTIDE SEQUENCE [LARGE SCALE GENOMIC DNA]</scope>
    <source>
        <strain evidence="5 7">CGMCC 1.3604</strain>
    </source>
</reference>
<evidence type="ECO:0000313" key="6">
    <source>
        <dbReference type="Proteomes" id="UP000002754"/>
    </source>
</evidence>
<accession>A0A094WJH9</accession>
<dbReference type="AlphaFoldDB" id="A0A094WJH9"/>
<keyword evidence="2" id="KW-0472">Membrane</keyword>
<dbReference type="eggNOG" id="COG1680">
    <property type="taxonomic scope" value="Bacteria"/>
</dbReference>
<dbReference type="STRING" id="1218173.BALCAV_0212935"/>
<dbReference type="InterPro" id="IPR050491">
    <property type="entry name" value="AmpC-like"/>
</dbReference>
<evidence type="ECO:0000313" key="5">
    <source>
        <dbReference type="EMBL" id="THG90271.1"/>
    </source>
</evidence>
<evidence type="ECO:0000313" key="7">
    <source>
        <dbReference type="Proteomes" id="UP000297014"/>
    </source>
</evidence>
<proteinExistence type="predicted"/>
<protein>
    <submittedName>
        <fullName evidence="4">Beta-lactamase</fullName>
    </submittedName>
</protein>
<comment type="subcellular location">
    <subcellularLocation>
        <location evidence="1">Membrane</location>
    </subcellularLocation>
</comment>
<feature type="domain" description="Beta-lactamase-related" evidence="3">
    <location>
        <begin position="8"/>
        <end position="338"/>
    </location>
</feature>
<dbReference type="Gene3D" id="3.40.710.10">
    <property type="entry name" value="DD-peptidase/beta-lactamase superfamily"/>
    <property type="match status" value="1"/>
</dbReference>
<name>A0A094WJH9_ALKAL</name>
<dbReference type="Proteomes" id="UP000297014">
    <property type="component" value="Unassembled WGS sequence"/>
</dbReference>
<organism evidence="4 6">
    <name type="scientific">Alkalihalobacillus alcalophilus ATCC 27647 = CGMCC 1.3604</name>
    <dbReference type="NCBI Taxonomy" id="1218173"/>
    <lineage>
        <taxon>Bacteria</taxon>
        <taxon>Bacillati</taxon>
        <taxon>Bacillota</taxon>
        <taxon>Bacilli</taxon>
        <taxon>Bacillales</taxon>
        <taxon>Bacillaceae</taxon>
        <taxon>Alkalihalobacillus</taxon>
    </lineage>
</organism>
<dbReference type="OrthoDB" id="9803467at2"/>
<dbReference type="EMBL" id="JALP01000164">
    <property type="protein sequence ID" value="THG90271.1"/>
    <property type="molecule type" value="Genomic_DNA"/>
</dbReference>
<dbReference type="RefSeq" id="WP_003324192.1">
    <property type="nucleotide sequence ID" value="NZ_ALPT02000040.1"/>
</dbReference>
<dbReference type="GO" id="GO:0016020">
    <property type="term" value="C:membrane"/>
    <property type="evidence" value="ECO:0007669"/>
    <property type="project" value="UniProtKB-SubCell"/>
</dbReference>
<dbReference type="EMBL" id="ALPT02000040">
    <property type="protein sequence ID" value="KGA96996.1"/>
    <property type="molecule type" value="Genomic_DNA"/>
</dbReference>
<evidence type="ECO:0000256" key="2">
    <source>
        <dbReference type="ARBA" id="ARBA00023136"/>
    </source>
</evidence>
<dbReference type="Proteomes" id="UP000002754">
    <property type="component" value="Unassembled WGS sequence"/>
</dbReference>
<keyword evidence="6" id="KW-1185">Reference proteome</keyword>
<dbReference type="SUPFAM" id="SSF56601">
    <property type="entry name" value="beta-lactamase/transpeptidase-like"/>
    <property type="match status" value="1"/>
</dbReference>
<evidence type="ECO:0000313" key="4">
    <source>
        <dbReference type="EMBL" id="KGA96996.1"/>
    </source>
</evidence>
<dbReference type="Pfam" id="PF00144">
    <property type="entry name" value="Beta-lactamase"/>
    <property type="match status" value="1"/>
</dbReference>
<dbReference type="InterPro" id="IPR012338">
    <property type="entry name" value="Beta-lactam/transpept-like"/>
</dbReference>
<reference evidence="4 6" key="1">
    <citation type="journal article" date="2014" name="Genome Announc.">
        <title>Draft Genome Sequence of Bacillus alcalophilus AV1934, a Classic Alkaliphile Isolated from Human Feces in 1934.</title>
        <authorList>
            <person name="Attie O."/>
            <person name="Jayaprakash A."/>
            <person name="Shah H."/>
            <person name="Paulsen I.T."/>
            <person name="Morino M."/>
            <person name="Takahashi Y."/>
            <person name="Narumi I."/>
            <person name="Sachidanandam R."/>
            <person name="Satoh K."/>
            <person name="Ito M."/>
            <person name="Krulwich T.A."/>
        </authorList>
    </citation>
    <scope>NUCLEOTIDE SEQUENCE [LARGE SCALE GENOMIC DNA]</scope>
    <source>
        <strain evidence="4 6">AV1934</strain>
    </source>
</reference>
<comment type="caution">
    <text evidence="4">The sequence shown here is derived from an EMBL/GenBank/DDBJ whole genome shotgun (WGS) entry which is preliminary data.</text>
</comment>
<dbReference type="PANTHER" id="PTHR46825">
    <property type="entry name" value="D-ALANYL-D-ALANINE-CARBOXYPEPTIDASE/ENDOPEPTIDASE AMPH"/>
    <property type="match status" value="1"/>
</dbReference>
<evidence type="ECO:0000256" key="1">
    <source>
        <dbReference type="ARBA" id="ARBA00004370"/>
    </source>
</evidence>
<gene>
    <name evidence="5" type="ORF">AJ85_11740</name>
    <name evidence="4" type="ORF">BALCAV_0212935</name>
</gene>